<dbReference type="PANTHER" id="PTHR30250">
    <property type="entry name" value="PST FAMILY PREDICTED COLANIC ACID TRANSPORTER"/>
    <property type="match status" value="1"/>
</dbReference>
<dbReference type="InterPro" id="IPR002797">
    <property type="entry name" value="Polysacc_synth"/>
</dbReference>
<comment type="subcellular location">
    <subcellularLocation>
        <location evidence="1">Cell membrane</location>
        <topology evidence="1">Multi-pass membrane protein</topology>
    </subcellularLocation>
</comment>
<dbReference type="InterPro" id="IPR050833">
    <property type="entry name" value="Poly_Biosynth_Transport"/>
</dbReference>
<evidence type="ECO:0000313" key="8">
    <source>
        <dbReference type="Proteomes" id="UP000823588"/>
    </source>
</evidence>
<feature type="transmembrane region" description="Helical" evidence="6">
    <location>
        <begin position="462"/>
        <end position="485"/>
    </location>
</feature>
<proteinExistence type="predicted"/>
<feature type="transmembrane region" description="Helical" evidence="6">
    <location>
        <begin position="92"/>
        <end position="119"/>
    </location>
</feature>
<organism evidence="7 8">
    <name type="scientific">Halorubrum alkaliphilum</name>
    <dbReference type="NCBI Taxonomy" id="261290"/>
    <lineage>
        <taxon>Archaea</taxon>
        <taxon>Methanobacteriati</taxon>
        <taxon>Methanobacteriota</taxon>
        <taxon>Stenosarchaea group</taxon>
        <taxon>Halobacteria</taxon>
        <taxon>Halobacteriales</taxon>
        <taxon>Haloferacaceae</taxon>
        <taxon>Halorubrum</taxon>
    </lineage>
</organism>
<feature type="transmembrane region" description="Helical" evidence="6">
    <location>
        <begin position="392"/>
        <end position="417"/>
    </location>
</feature>
<evidence type="ECO:0000256" key="4">
    <source>
        <dbReference type="ARBA" id="ARBA00022989"/>
    </source>
</evidence>
<reference evidence="7" key="1">
    <citation type="submission" date="2021-03" db="EMBL/GenBank/DDBJ databases">
        <title>Genomic Encyclopedia of Type Strains, Phase IV (KMG-IV): sequencing the most valuable type-strain genomes for metagenomic binning, comparative biology and taxonomic classification.</title>
        <authorList>
            <person name="Goeker M."/>
        </authorList>
    </citation>
    <scope>NUCLEOTIDE SEQUENCE</scope>
    <source>
        <strain evidence="7">DSM 23564</strain>
    </source>
</reference>
<dbReference type="GO" id="GO:0005886">
    <property type="term" value="C:plasma membrane"/>
    <property type="evidence" value="ECO:0007669"/>
    <property type="project" value="UniProtKB-SubCell"/>
</dbReference>
<comment type="caution">
    <text evidence="7">The sequence shown here is derived from an EMBL/GenBank/DDBJ whole genome shotgun (WGS) entry which is preliminary data.</text>
</comment>
<dbReference type="CDD" id="cd13128">
    <property type="entry name" value="MATE_Wzx_like"/>
    <property type="match status" value="1"/>
</dbReference>
<feature type="transmembrane region" description="Helical" evidence="6">
    <location>
        <begin position="344"/>
        <end position="372"/>
    </location>
</feature>
<keyword evidence="3 6" id="KW-0812">Transmembrane</keyword>
<dbReference type="RefSeq" id="WP_209484951.1">
    <property type="nucleotide sequence ID" value="NZ_JAGGKQ010000010.1"/>
</dbReference>
<feature type="transmembrane region" description="Helical" evidence="6">
    <location>
        <begin position="131"/>
        <end position="150"/>
    </location>
</feature>
<dbReference type="AlphaFoldDB" id="A0A8T4GFV6"/>
<dbReference type="Pfam" id="PF01943">
    <property type="entry name" value="Polysacc_synt"/>
    <property type="match status" value="1"/>
</dbReference>
<evidence type="ECO:0000256" key="6">
    <source>
        <dbReference type="SAM" id="Phobius"/>
    </source>
</evidence>
<name>A0A8T4GFV6_9EURY</name>
<gene>
    <name evidence="7" type="ORF">J2751_001632</name>
</gene>
<evidence type="ECO:0000256" key="3">
    <source>
        <dbReference type="ARBA" id="ARBA00022692"/>
    </source>
</evidence>
<dbReference type="OrthoDB" id="19148at2157"/>
<evidence type="ECO:0000256" key="5">
    <source>
        <dbReference type="ARBA" id="ARBA00023136"/>
    </source>
</evidence>
<dbReference type="EMBL" id="JAGGKQ010000010">
    <property type="protein sequence ID" value="MBP1922619.1"/>
    <property type="molecule type" value="Genomic_DNA"/>
</dbReference>
<dbReference type="Proteomes" id="UP000823588">
    <property type="component" value="Unassembled WGS sequence"/>
</dbReference>
<accession>A0A8T4GFV6</accession>
<keyword evidence="5 6" id="KW-0472">Membrane</keyword>
<feature type="transmembrane region" description="Helical" evidence="6">
    <location>
        <begin position="171"/>
        <end position="188"/>
    </location>
</feature>
<keyword evidence="8" id="KW-1185">Reference proteome</keyword>
<dbReference type="PANTHER" id="PTHR30250:SF27">
    <property type="entry name" value="POLYSACCHARIDE BIOSYNTHESIS PROTEIN"/>
    <property type="match status" value="1"/>
</dbReference>
<feature type="transmembrane region" description="Helical" evidence="6">
    <location>
        <begin position="255"/>
        <end position="282"/>
    </location>
</feature>
<keyword evidence="2" id="KW-1003">Cell membrane</keyword>
<sequence>MADGGEDQSRVGSLASISRGASLYTIGKVISDVGEFLLHLLVSRLLGAASYGLFAYGKTLAFTALLVTNFGSDESILKHLPQYENEPRKRRFMLGLAWVTSAGGGLIVSGALFLLAPIVSNLTLSDPQFVSVLRLFAAVLFIDTLAGLLYSTFRAVQLVEYEVLTKRVLKPALRVLGVGGVIAVGGSLYGVVTAMVVASAVTFAVAVLYFLRRTEIRPTLRSPGNTRGTVREYYGYSLPLTAKEAGTVMQGRVDVLMVGFLLSSTAVGVYNVSVLVAGVLYVPLLAVNRLFPPVASRLYTERRRADLTAIYSVVTRWTLTASLLIAVVVVVFRVEILALFGSEFTAGTVVLTLFVVSQLWNCATGPSGYLLMMTDHQYVVMATEWLFGVANVVLNYVFIQAFGLVGAALASAGVLAARNVTKIAAVWYFERLHPYSSSFVKPLMAAVVAAAGALVVEATLSGVPAVAVGSVVAAGCYGIVLAVAGTEPVDREVYRLLTASPDE</sequence>
<evidence type="ECO:0000256" key="1">
    <source>
        <dbReference type="ARBA" id="ARBA00004651"/>
    </source>
</evidence>
<evidence type="ECO:0000256" key="2">
    <source>
        <dbReference type="ARBA" id="ARBA00022475"/>
    </source>
</evidence>
<feature type="transmembrane region" description="Helical" evidence="6">
    <location>
        <begin position="438"/>
        <end position="456"/>
    </location>
</feature>
<protein>
    <submittedName>
        <fullName evidence="7">O-antigen/teichoic acid export membrane protein</fullName>
    </submittedName>
</protein>
<feature type="transmembrane region" description="Helical" evidence="6">
    <location>
        <begin position="309"/>
        <end position="332"/>
    </location>
</feature>
<keyword evidence="4 6" id="KW-1133">Transmembrane helix</keyword>
<evidence type="ECO:0000313" key="7">
    <source>
        <dbReference type="EMBL" id="MBP1922619.1"/>
    </source>
</evidence>